<dbReference type="EMBL" id="NKCI01000043">
    <property type="protein sequence ID" value="RSL62657.1"/>
    <property type="molecule type" value="Genomic_DNA"/>
</dbReference>
<comment type="caution">
    <text evidence="2">The sequence shown here is derived from an EMBL/GenBank/DDBJ whole genome shotgun (WGS) entry which is preliminary data.</text>
</comment>
<protein>
    <submittedName>
        <fullName evidence="2">Uncharacterized protein</fullName>
    </submittedName>
</protein>
<accession>A0A428QBI2</accession>
<dbReference type="OrthoDB" id="5324651at2759"/>
<evidence type="ECO:0000313" key="2">
    <source>
        <dbReference type="EMBL" id="RSL62657.1"/>
    </source>
</evidence>
<reference evidence="2 3" key="1">
    <citation type="submission" date="2017-06" db="EMBL/GenBank/DDBJ databases">
        <title>Comparative genomic analysis of Ambrosia Fusariam Clade fungi.</title>
        <authorList>
            <person name="Stajich J.E."/>
            <person name="Carrillo J."/>
            <person name="Kijimoto T."/>
            <person name="Eskalen A."/>
            <person name="O'Donnell K."/>
            <person name="Kasson M."/>
        </authorList>
    </citation>
    <scope>NUCLEOTIDE SEQUENCE [LARGE SCALE GENOMIC DNA]</scope>
    <source>
        <strain evidence="2 3">NRRL62584</strain>
    </source>
</reference>
<dbReference type="Proteomes" id="UP000288168">
    <property type="component" value="Unassembled WGS sequence"/>
</dbReference>
<dbReference type="AlphaFoldDB" id="A0A428QBI2"/>
<feature type="compositionally biased region" description="Acidic residues" evidence="1">
    <location>
        <begin position="348"/>
        <end position="370"/>
    </location>
</feature>
<feature type="region of interest" description="Disordered" evidence="1">
    <location>
        <begin position="347"/>
        <end position="370"/>
    </location>
</feature>
<name>A0A428QBI2_9HYPO</name>
<dbReference type="STRING" id="1325734.A0A428QBI2"/>
<sequence length="453" mass="51184">MASPQVLTFEEEVYLAFKDIFIGQRAEYRKAKAVLRIVNKYQNHTPVSSLLNTTNRQALCIPLMSGLPEAPSAASLVGTDMIKGGSSELEAAQLGTALETDSMEAYEDSSDDSAMLDKQEMENHAPAPHNSKYPTETSQLQVLLPLRVQNLILSRAQAILEVTCFEFAKEKMPGILESRKWRCSTAGELNLWVGEFNKRIVSFMNNVNKPKGYKISKCFQAATHIRHFAVHRRHLSTAHLQSLVNNAEGLCKILGNNQALAQIELIWGYAQAQISELESFKRDIVVELESSLDDIAARRAELDLLEAASISKAHDKLDRHHDVASDELEKILLDRHMILIAAGKMEVEKEEDQEDESDTNLSEEMDDQPPEEAKVEQFLPPPSRLHILQHRIKQSMMLVQEIYNRLNSLMSRLHNIRNPLLLLSSILFSIAATYIFGPVGMEHMWDVLCWGEW</sequence>
<evidence type="ECO:0000256" key="1">
    <source>
        <dbReference type="SAM" id="MobiDB-lite"/>
    </source>
</evidence>
<keyword evidence="3" id="KW-1185">Reference proteome</keyword>
<evidence type="ECO:0000313" key="3">
    <source>
        <dbReference type="Proteomes" id="UP000288168"/>
    </source>
</evidence>
<proteinExistence type="predicted"/>
<gene>
    <name evidence="2" type="ORF">CEP54_005591</name>
</gene>
<organism evidence="2 3">
    <name type="scientific">Fusarium duplospermum</name>
    <dbReference type="NCBI Taxonomy" id="1325734"/>
    <lineage>
        <taxon>Eukaryota</taxon>
        <taxon>Fungi</taxon>
        <taxon>Dikarya</taxon>
        <taxon>Ascomycota</taxon>
        <taxon>Pezizomycotina</taxon>
        <taxon>Sordariomycetes</taxon>
        <taxon>Hypocreomycetidae</taxon>
        <taxon>Hypocreales</taxon>
        <taxon>Nectriaceae</taxon>
        <taxon>Fusarium</taxon>
        <taxon>Fusarium solani species complex</taxon>
    </lineage>
</organism>